<dbReference type="PIRSF" id="PIRSF005572">
    <property type="entry name" value="NifS"/>
    <property type="match status" value="1"/>
</dbReference>
<dbReference type="AlphaFoldDB" id="A0A498CNQ1"/>
<evidence type="ECO:0000313" key="9">
    <source>
        <dbReference type="EMBL" id="RLL12715.1"/>
    </source>
</evidence>
<dbReference type="CDD" id="cd06453">
    <property type="entry name" value="SufS_like"/>
    <property type="match status" value="1"/>
</dbReference>
<comment type="cofactor">
    <cofactor evidence="1 7">
        <name>pyridoxal 5'-phosphate</name>
        <dbReference type="ChEBI" id="CHEBI:597326"/>
    </cofactor>
</comment>
<proteinExistence type="inferred from homology"/>
<keyword evidence="4 9" id="KW-0808">Transferase</keyword>
<gene>
    <name evidence="9" type="ORF">D4A47_04710</name>
</gene>
<comment type="caution">
    <text evidence="9">The sequence shown here is derived from an EMBL/GenBank/DDBJ whole genome shotgun (WGS) entry which is preliminary data.</text>
</comment>
<evidence type="ECO:0000256" key="5">
    <source>
        <dbReference type="ARBA" id="ARBA00022898"/>
    </source>
</evidence>
<dbReference type="InterPro" id="IPR015422">
    <property type="entry name" value="PyrdxlP-dep_Trfase_small"/>
</dbReference>
<sequence>MQKVYFDHAATSFPKPPEVVSAMVAYMERVGSNVGRGGYASAYEAAGTVLAARERLCALLGGPDPRNVIFTLNVTEALNMILKGFLRPGDHVLVSAVEHNAVMRPLVQLSQTGVAFDRIPCDGEGALCLDALDGLVRPSTRAVVLTHASNVAGTIQPVAQVGAFCRAHGLRFIVDCAQTAGMEPVDMGSMGIDALAFTGHKGLLGPQGTGGFLVTDAFEKELDPLISGGTGSFSHLETVPALLPDRFEAGTLNLPGIYGLHAALGFLEETGIDVIRARERALTARFLAAVTEDDRIRVAGPRTAEGRTAVVSLDFPGRDNAEIAFRLDSEYGVMTRCGLHCAPNAHRTLGTYPQGTVRFSFGYGNTEEEIDYASDAIGRILNG</sequence>
<name>A0A498CNQ1_9FIRM</name>
<dbReference type="GO" id="GO:0006534">
    <property type="term" value="P:cysteine metabolic process"/>
    <property type="evidence" value="ECO:0007669"/>
    <property type="project" value="InterPro"/>
</dbReference>
<dbReference type="GO" id="GO:0008483">
    <property type="term" value="F:transaminase activity"/>
    <property type="evidence" value="ECO:0007669"/>
    <property type="project" value="UniProtKB-KW"/>
</dbReference>
<organism evidence="9 10">
    <name type="scientific">Anaerotruncus massiliensis</name>
    <name type="common">ex Liu et al. 2021</name>
    <dbReference type="NCBI Taxonomy" id="2321404"/>
    <lineage>
        <taxon>Bacteria</taxon>
        <taxon>Bacillati</taxon>
        <taxon>Bacillota</taxon>
        <taxon>Clostridia</taxon>
        <taxon>Eubacteriales</taxon>
        <taxon>Oscillospiraceae</taxon>
        <taxon>Anaerotruncus</taxon>
    </lineage>
</organism>
<keyword evidence="9" id="KW-0032">Aminotransferase</keyword>
<dbReference type="Proteomes" id="UP000276301">
    <property type="component" value="Unassembled WGS sequence"/>
</dbReference>
<evidence type="ECO:0000256" key="4">
    <source>
        <dbReference type="ARBA" id="ARBA00022679"/>
    </source>
</evidence>
<evidence type="ECO:0000256" key="2">
    <source>
        <dbReference type="ARBA" id="ARBA00010447"/>
    </source>
</evidence>
<keyword evidence="10" id="KW-1185">Reference proteome</keyword>
<evidence type="ECO:0000313" key="10">
    <source>
        <dbReference type="Proteomes" id="UP000276301"/>
    </source>
</evidence>
<dbReference type="InterPro" id="IPR020578">
    <property type="entry name" value="Aminotrans_V_PyrdxlP_BS"/>
</dbReference>
<dbReference type="InterPro" id="IPR015424">
    <property type="entry name" value="PyrdxlP-dep_Trfase"/>
</dbReference>
<dbReference type="EMBL" id="RCHT01000005">
    <property type="protein sequence ID" value="RLL12715.1"/>
    <property type="molecule type" value="Genomic_DNA"/>
</dbReference>
<reference evidence="9 10" key="1">
    <citation type="submission" date="2018-10" db="EMBL/GenBank/DDBJ databases">
        <title>Anaerotruncus faecis sp. nov., isolated from human feces.</title>
        <authorList>
            <person name="Wang Y.-J."/>
        </authorList>
    </citation>
    <scope>NUCLEOTIDE SEQUENCE [LARGE SCALE GENOMIC DNA]</scope>
    <source>
        <strain evidence="9 10">22A2-44</strain>
    </source>
</reference>
<dbReference type="InterPro" id="IPR010969">
    <property type="entry name" value="Cys_dSase-rel_unknwn_funct"/>
</dbReference>
<dbReference type="InterPro" id="IPR000192">
    <property type="entry name" value="Aminotrans_V_dom"/>
</dbReference>
<keyword evidence="5" id="KW-0663">Pyridoxal phosphate</keyword>
<dbReference type="Gene3D" id="3.90.1150.10">
    <property type="entry name" value="Aspartate Aminotransferase, domain 1"/>
    <property type="match status" value="1"/>
</dbReference>
<evidence type="ECO:0000256" key="1">
    <source>
        <dbReference type="ARBA" id="ARBA00001933"/>
    </source>
</evidence>
<dbReference type="GO" id="GO:0030170">
    <property type="term" value="F:pyridoxal phosphate binding"/>
    <property type="evidence" value="ECO:0007669"/>
    <property type="project" value="InterPro"/>
</dbReference>
<dbReference type="InterPro" id="IPR015421">
    <property type="entry name" value="PyrdxlP-dep_Trfase_major"/>
</dbReference>
<dbReference type="SUPFAM" id="SSF53383">
    <property type="entry name" value="PLP-dependent transferases"/>
    <property type="match status" value="1"/>
</dbReference>
<dbReference type="InterPro" id="IPR010970">
    <property type="entry name" value="Cys_dSase_SufS"/>
</dbReference>
<comment type="catalytic activity">
    <reaction evidence="6">
        <text>(sulfur carrier)-H + L-cysteine = (sulfur carrier)-SH + L-alanine</text>
        <dbReference type="Rhea" id="RHEA:43892"/>
        <dbReference type="Rhea" id="RHEA-COMP:14737"/>
        <dbReference type="Rhea" id="RHEA-COMP:14739"/>
        <dbReference type="ChEBI" id="CHEBI:29917"/>
        <dbReference type="ChEBI" id="CHEBI:35235"/>
        <dbReference type="ChEBI" id="CHEBI:57972"/>
        <dbReference type="ChEBI" id="CHEBI:64428"/>
        <dbReference type="EC" id="2.8.1.7"/>
    </reaction>
</comment>
<comment type="similarity">
    <text evidence="2">Belongs to the class-V pyridoxal-phosphate-dependent aminotransferase family. Csd subfamily.</text>
</comment>
<dbReference type="PROSITE" id="PS00595">
    <property type="entry name" value="AA_TRANSFER_CLASS_5"/>
    <property type="match status" value="1"/>
</dbReference>
<dbReference type="InterPro" id="IPR016454">
    <property type="entry name" value="Cysteine_dSase"/>
</dbReference>
<dbReference type="RefSeq" id="WP_121586374.1">
    <property type="nucleotide sequence ID" value="NZ_RCHT01000005.1"/>
</dbReference>
<evidence type="ECO:0000256" key="7">
    <source>
        <dbReference type="RuleBase" id="RU004504"/>
    </source>
</evidence>
<dbReference type="Gene3D" id="3.40.640.10">
    <property type="entry name" value="Type I PLP-dependent aspartate aminotransferase-like (Major domain)"/>
    <property type="match status" value="1"/>
</dbReference>
<evidence type="ECO:0000259" key="8">
    <source>
        <dbReference type="Pfam" id="PF00266"/>
    </source>
</evidence>
<evidence type="ECO:0000256" key="3">
    <source>
        <dbReference type="ARBA" id="ARBA00012239"/>
    </source>
</evidence>
<dbReference type="PANTHER" id="PTHR43586:SF4">
    <property type="entry name" value="ISOPENICILLIN N EPIMERASE"/>
    <property type="match status" value="1"/>
</dbReference>
<dbReference type="NCBIfam" id="TIGR01977">
    <property type="entry name" value="am_tr_V_EF2568"/>
    <property type="match status" value="1"/>
</dbReference>
<accession>A0A498CNQ1</accession>
<evidence type="ECO:0000256" key="6">
    <source>
        <dbReference type="ARBA" id="ARBA00050776"/>
    </source>
</evidence>
<dbReference type="GO" id="GO:0031071">
    <property type="term" value="F:cysteine desulfurase activity"/>
    <property type="evidence" value="ECO:0007669"/>
    <property type="project" value="UniProtKB-EC"/>
</dbReference>
<dbReference type="EC" id="2.8.1.7" evidence="3"/>
<dbReference type="PANTHER" id="PTHR43586">
    <property type="entry name" value="CYSTEINE DESULFURASE"/>
    <property type="match status" value="1"/>
</dbReference>
<protein>
    <recommendedName>
        <fullName evidence="3">cysteine desulfurase</fullName>
        <ecNumber evidence="3">2.8.1.7</ecNumber>
    </recommendedName>
</protein>
<dbReference type="Pfam" id="PF00266">
    <property type="entry name" value="Aminotran_5"/>
    <property type="match status" value="1"/>
</dbReference>
<feature type="domain" description="Aminotransferase class V" evidence="8">
    <location>
        <begin position="4"/>
        <end position="372"/>
    </location>
</feature>